<gene>
    <name evidence="1" type="ORF">ACEZ3G_13300</name>
</gene>
<name>A0ACC7LLM8_9FLAO</name>
<protein>
    <submittedName>
        <fullName evidence="1">Uncharacterized protein</fullName>
    </submittedName>
</protein>
<keyword evidence="2" id="KW-1185">Reference proteome</keyword>
<evidence type="ECO:0000313" key="1">
    <source>
        <dbReference type="EMBL" id="MFH6604462.1"/>
    </source>
</evidence>
<accession>A0ACC7LLM8</accession>
<dbReference type="EMBL" id="JBHFPV010000002">
    <property type="protein sequence ID" value="MFH6604462.1"/>
    <property type="molecule type" value="Genomic_DNA"/>
</dbReference>
<evidence type="ECO:0000313" key="2">
    <source>
        <dbReference type="Proteomes" id="UP001595191"/>
    </source>
</evidence>
<organism evidence="1 2">
    <name type="scientific">Meishania litoralis</name>
    <dbReference type="NCBI Taxonomy" id="3434685"/>
    <lineage>
        <taxon>Bacteria</taxon>
        <taxon>Pseudomonadati</taxon>
        <taxon>Bacteroidota</taxon>
        <taxon>Flavobacteriia</taxon>
        <taxon>Flavobacteriales</taxon>
        <taxon>Flavobacteriaceae</taxon>
        <taxon>Meishania</taxon>
    </lineage>
</organism>
<comment type="caution">
    <text evidence="1">The sequence shown here is derived from an EMBL/GenBank/DDBJ whole genome shotgun (WGS) entry which is preliminary data.</text>
</comment>
<proteinExistence type="predicted"/>
<dbReference type="Proteomes" id="UP001595191">
    <property type="component" value="Unassembled WGS sequence"/>
</dbReference>
<sequence>MMGISGDLDAGSMITMLLFIHLTVGIIRGLYRYHMIEKYHYNYYGDPPMNFLRKLAHNGLNRVFSTTTLLISALLAIMAFLFFNVLMNGLTTKGSNHGIQLLLGTKCYL</sequence>
<reference evidence="1" key="1">
    <citation type="submission" date="2024-09" db="EMBL/GenBank/DDBJ databases">
        <authorList>
            <person name="Liu J."/>
        </authorList>
    </citation>
    <scope>NUCLEOTIDE SEQUENCE</scope>
    <source>
        <strain evidence="1">NBU2967</strain>
    </source>
</reference>